<feature type="signal peptide" evidence="7">
    <location>
        <begin position="1"/>
        <end position="17"/>
    </location>
</feature>
<evidence type="ECO:0000256" key="7">
    <source>
        <dbReference type="SAM" id="SignalP"/>
    </source>
</evidence>
<evidence type="ECO:0000256" key="6">
    <source>
        <dbReference type="RuleBase" id="RU361187"/>
    </source>
</evidence>
<dbReference type="GO" id="GO:0004553">
    <property type="term" value="F:hydrolase activity, hydrolyzing O-glycosyl compounds"/>
    <property type="evidence" value="ECO:0007669"/>
    <property type="project" value="InterPro"/>
</dbReference>
<dbReference type="Proteomes" id="UP000007129">
    <property type="component" value="Unassembled WGS sequence"/>
</dbReference>
<keyword evidence="2 6" id="KW-0378">Hydrolase</keyword>
<reference evidence="8 9" key="1">
    <citation type="journal article" date="2012" name="BMC Genomics">
        <title>Tools to kill: Genome of one of the most destructive plant pathogenic fungi Macrophomina phaseolina.</title>
        <authorList>
            <person name="Islam M.S."/>
            <person name="Haque M.S."/>
            <person name="Islam M.M."/>
            <person name="Emdad E.M."/>
            <person name="Halim A."/>
            <person name="Hossen Q.M.M."/>
            <person name="Hossain M.Z."/>
            <person name="Ahmed B."/>
            <person name="Rahim S."/>
            <person name="Rahman M.S."/>
            <person name="Alam M.M."/>
            <person name="Hou S."/>
            <person name="Wan X."/>
            <person name="Saito J.A."/>
            <person name="Alam M."/>
        </authorList>
    </citation>
    <scope>NUCLEOTIDE SEQUENCE [LARGE SCALE GENOMIC DNA]</scope>
    <source>
        <strain evidence="8 9">MS6</strain>
    </source>
</reference>
<keyword evidence="7" id="KW-0732">Signal</keyword>
<dbReference type="EMBL" id="AHHD01000300">
    <property type="protein sequence ID" value="EKG15378.1"/>
    <property type="molecule type" value="Genomic_DNA"/>
</dbReference>
<protein>
    <submittedName>
        <fullName evidence="8">Glycoside hydrolase family 43</fullName>
    </submittedName>
</protein>
<dbReference type="STRING" id="1126212.K2RL04"/>
<evidence type="ECO:0000256" key="1">
    <source>
        <dbReference type="ARBA" id="ARBA00009865"/>
    </source>
</evidence>
<comment type="similarity">
    <text evidence="1 6">Belongs to the glycosyl hydrolase 43 family.</text>
</comment>
<dbReference type="Gene3D" id="2.115.10.20">
    <property type="entry name" value="Glycosyl hydrolase domain, family 43"/>
    <property type="match status" value="1"/>
</dbReference>
<dbReference type="InParanoid" id="K2RL04"/>
<dbReference type="PANTHER" id="PTHR42812:SF5">
    <property type="entry name" value="ENDO-ARABINASE"/>
    <property type="match status" value="1"/>
</dbReference>
<dbReference type="HOGENOM" id="CLU_009397_8_0_1"/>
<keyword evidence="3 6" id="KW-0326">Glycosidase</keyword>
<evidence type="ECO:0000256" key="3">
    <source>
        <dbReference type="ARBA" id="ARBA00023295"/>
    </source>
</evidence>
<dbReference type="PANTHER" id="PTHR42812">
    <property type="entry name" value="BETA-XYLOSIDASE"/>
    <property type="match status" value="1"/>
</dbReference>
<evidence type="ECO:0000313" key="8">
    <source>
        <dbReference type="EMBL" id="EKG15378.1"/>
    </source>
</evidence>
<dbReference type="eggNOG" id="ENOG502S9PF">
    <property type="taxonomic scope" value="Eukaryota"/>
</dbReference>
<feature type="site" description="Important for catalytic activity, responsible for pKa modulation of the active site Glu and correct orientation of both the proton donor and substrate" evidence="5">
    <location>
        <position position="151"/>
    </location>
</feature>
<gene>
    <name evidence="8" type="ORF">MPH_07429</name>
</gene>
<feature type="active site" description="Proton donor" evidence="4">
    <location>
        <position position="222"/>
    </location>
</feature>
<dbReference type="InterPro" id="IPR006710">
    <property type="entry name" value="Glyco_hydro_43"/>
</dbReference>
<dbReference type="SUPFAM" id="SSF75005">
    <property type="entry name" value="Arabinanase/levansucrase/invertase"/>
    <property type="match status" value="1"/>
</dbReference>
<evidence type="ECO:0000256" key="2">
    <source>
        <dbReference type="ARBA" id="ARBA00022801"/>
    </source>
</evidence>
<organism evidence="8 9">
    <name type="scientific">Macrophomina phaseolina (strain MS6)</name>
    <name type="common">Charcoal rot fungus</name>
    <dbReference type="NCBI Taxonomy" id="1126212"/>
    <lineage>
        <taxon>Eukaryota</taxon>
        <taxon>Fungi</taxon>
        <taxon>Dikarya</taxon>
        <taxon>Ascomycota</taxon>
        <taxon>Pezizomycotina</taxon>
        <taxon>Dothideomycetes</taxon>
        <taxon>Dothideomycetes incertae sedis</taxon>
        <taxon>Botryosphaeriales</taxon>
        <taxon>Botryosphaeriaceae</taxon>
        <taxon>Macrophomina</taxon>
    </lineage>
</organism>
<evidence type="ECO:0000313" key="9">
    <source>
        <dbReference type="Proteomes" id="UP000007129"/>
    </source>
</evidence>
<sequence>MLCYPCALLSIATAVAASSTPKLALNSVIRSDFPDPSLLQDGDMWYSFGTNQNRDIHVQIATSSDFDTWAVISGTDALPNLPGWVNPLDPAVWAPDVIKNDDGKYVLYFSAAKIDAARHCIGVATSDNVEGPYTAQDEPWVCHLEQGGAIDASSFRDSDGSRYVTYKIDGNSLNTRDGSCGGARPYNPTPIMQQQVSANGIDKIGDPIVLLDREEPDGPLIEAPSIAKLPDGRYVLFFSSNCWQFDYDLSYALADSVRGPYTKSGPLFTSTGSGLDNPGGASIAADGIHLVFHAFVAEKTRGVYSTSVAFNGDEVTTG</sequence>
<dbReference type="VEuPathDB" id="FungiDB:MPH_07429"/>
<dbReference type="CDD" id="cd08999">
    <property type="entry name" value="GH43_ABN-like"/>
    <property type="match status" value="1"/>
</dbReference>
<name>K2RL04_MACPH</name>
<comment type="caution">
    <text evidence="8">The sequence shown here is derived from an EMBL/GenBank/DDBJ whole genome shotgun (WGS) entry which is preliminary data.</text>
</comment>
<proteinExistence type="inferred from homology"/>
<evidence type="ECO:0000256" key="5">
    <source>
        <dbReference type="PIRSR" id="PIRSR606710-2"/>
    </source>
</evidence>
<dbReference type="Pfam" id="PF04616">
    <property type="entry name" value="Glyco_hydro_43"/>
    <property type="match status" value="1"/>
</dbReference>
<dbReference type="OrthoDB" id="3879658at2759"/>
<dbReference type="AlphaFoldDB" id="K2RL04"/>
<dbReference type="InterPro" id="IPR023296">
    <property type="entry name" value="Glyco_hydro_beta-prop_sf"/>
</dbReference>
<accession>K2RL04</accession>
<dbReference type="InterPro" id="IPR051795">
    <property type="entry name" value="Glycosyl_Hydrlase_43"/>
</dbReference>
<evidence type="ECO:0000256" key="4">
    <source>
        <dbReference type="PIRSR" id="PIRSR606710-1"/>
    </source>
</evidence>
<feature type="active site" description="Proton acceptor" evidence="4">
    <location>
        <position position="35"/>
    </location>
</feature>
<feature type="chain" id="PRO_5003864255" evidence="7">
    <location>
        <begin position="18"/>
        <end position="318"/>
    </location>
</feature>
<dbReference type="GO" id="GO:0005975">
    <property type="term" value="P:carbohydrate metabolic process"/>
    <property type="evidence" value="ECO:0007669"/>
    <property type="project" value="InterPro"/>
</dbReference>